<dbReference type="GO" id="GO:0140662">
    <property type="term" value="F:ATP-dependent protein folding chaperone"/>
    <property type="evidence" value="ECO:0007669"/>
    <property type="project" value="InterPro"/>
</dbReference>
<proteinExistence type="evidence at transcript level"/>
<dbReference type="NCBIfam" id="TIGR02350">
    <property type="entry name" value="prok_dnaK"/>
    <property type="match status" value="1"/>
</dbReference>
<dbReference type="OrthoDB" id="9766019at2"/>
<dbReference type="PRINTS" id="PR00301">
    <property type="entry name" value="HEATSHOCK70"/>
</dbReference>
<dbReference type="Gene3D" id="3.90.640.10">
    <property type="entry name" value="Actin, Chain A, domain 4"/>
    <property type="match status" value="1"/>
</dbReference>
<evidence type="ECO:0000313" key="12">
    <source>
        <dbReference type="Proteomes" id="UP000034883"/>
    </source>
</evidence>
<evidence type="ECO:0000256" key="1">
    <source>
        <dbReference type="ARBA" id="ARBA00007381"/>
    </source>
</evidence>
<dbReference type="NCBIfam" id="NF001413">
    <property type="entry name" value="PRK00290.1"/>
    <property type="match status" value="1"/>
</dbReference>
<protein>
    <recommendedName>
        <fullName evidence="2 8">Chaperone protein DnaK</fullName>
    </recommendedName>
    <alternativeName>
        <fullName evidence="8">HSP70</fullName>
    </alternativeName>
    <alternativeName>
        <fullName evidence="8">Heat shock 70 kDa protein</fullName>
    </alternativeName>
    <alternativeName>
        <fullName evidence="8">Heat shock protein 70</fullName>
    </alternativeName>
</protein>
<evidence type="ECO:0000256" key="8">
    <source>
        <dbReference type="HAMAP-Rule" id="MF_00332"/>
    </source>
</evidence>
<accession>A0A0F6YGR0</accession>
<dbReference type="PANTHER" id="PTHR19375">
    <property type="entry name" value="HEAT SHOCK PROTEIN 70KDA"/>
    <property type="match status" value="1"/>
</dbReference>
<dbReference type="InterPro" id="IPR029047">
    <property type="entry name" value="HSP70_peptide-bd_sf"/>
</dbReference>
<evidence type="ECO:0000256" key="2">
    <source>
        <dbReference type="ARBA" id="ARBA00014415"/>
    </source>
</evidence>
<dbReference type="InterPro" id="IPR043129">
    <property type="entry name" value="ATPase_NBD"/>
</dbReference>
<dbReference type="EMBL" id="CP011125">
    <property type="protein sequence ID" value="AKF04985.1"/>
    <property type="molecule type" value="Genomic_DNA"/>
</dbReference>
<dbReference type="PROSITE" id="PS01036">
    <property type="entry name" value="HSP70_3"/>
    <property type="match status" value="1"/>
</dbReference>
<comment type="similarity">
    <text evidence="1 8 9">Belongs to the heat shock protein 70 family.</text>
</comment>
<dbReference type="Gene3D" id="2.60.34.10">
    <property type="entry name" value="Substrate Binding Domain Of DNAk, Chain A, domain 1"/>
    <property type="match status" value="1"/>
</dbReference>
<dbReference type="SUPFAM" id="SSF53067">
    <property type="entry name" value="Actin-like ATPase domain"/>
    <property type="match status" value="2"/>
</dbReference>
<sequence length="601" mass="64516">MSKVIGIDLGTTNSCVAIVENGEPIVIPNAEGSRTTPSVVAFTRDGERRVGSVARRQAVTNPENTVFAVKRLMGRRFESSEAKRHAQSVPYRVVQAMNGDAWVAIGEREMSPPEVSAMVLAKMKETAEAYLGTKVDGAVVTVPAYFDDAQRQATRDAGKIAGLEIKRIINEPTAAALAYGLEKKKNGRIAVYDLGGGTFDISILEIAEGVFKVLSTNGDTHLGGEDFDRVLVDHLAGTFAKENRGIDLRKDRVALQRLKEQAEKAKHELSTALETEINLPFIAADATGPKHLVSALRRSELEILIGDLVEGTLGPCAKALKDAGITTKDIDEVILVGGMTRMPLVQRKVSEFFGRPPHKGVNPDEVVAVGAAIQAASMEGQMEEVLLLDVTPLSLGVEVGGGIFHTLISRNTTIPCSASEIFTTSVDNQPFVPIHVLQGERQMAADNKSLAKFELAPIPPAPRGVPEIEVRFEIDADGIVHVGAKDIRSGREQKVRVVASSGLTKEQIEGLVGDAEKHKQSDAKRKELAELKNSAAALLYTSEKAVVECAELVPPSVIDVVKKDIATLKATLEEGDAIAIREALQSLELSAYKIAESMYGG</sequence>
<dbReference type="PROSITE" id="PS00297">
    <property type="entry name" value="HSP70_1"/>
    <property type="match status" value="1"/>
</dbReference>
<dbReference type="HAMAP" id="MF_00332">
    <property type="entry name" value="DnaK"/>
    <property type="match status" value="1"/>
</dbReference>
<dbReference type="FunFam" id="3.30.420.40:FF:000004">
    <property type="entry name" value="Molecular chaperone DnaK"/>
    <property type="match status" value="1"/>
</dbReference>
<keyword evidence="5 8" id="KW-0067">ATP-binding</keyword>
<dbReference type="Gene3D" id="3.30.420.40">
    <property type="match status" value="2"/>
</dbReference>
<dbReference type="AlphaFoldDB" id="A0A0F6YGR0"/>
<dbReference type="FunFam" id="3.30.30.30:FF:000005">
    <property type="entry name" value="Heat shock protein ssb1"/>
    <property type="match status" value="1"/>
</dbReference>
<keyword evidence="10" id="KW-0175">Coiled coil</keyword>
<dbReference type="InterPro" id="IPR012725">
    <property type="entry name" value="Chaperone_DnaK"/>
</dbReference>
<dbReference type="NCBIfam" id="NF003520">
    <property type="entry name" value="PRK05183.1"/>
    <property type="match status" value="1"/>
</dbReference>
<dbReference type="FunFam" id="3.90.640.10:FF:000003">
    <property type="entry name" value="Molecular chaperone DnaK"/>
    <property type="match status" value="1"/>
</dbReference>
<evidence type="ECO:0000256" key="9">
    <source>
        <dbReference type="RuleBase" id="RU003322"/>
    </source>
</evidence>
<dbReference type="STRING" id="927083.DB32_002134"/>
<evidence type="ECO:0000256" key="5">
    <source>
        <dbReference type="ARBA" id="ARBA00022840"/>
    </source>
</evidence>
<evidence type="ECO:0000256" key="3">
    <source>
        <dbReference type="ARBA" id="ARBA00022553"/>
    </source>
</evidence>
<dbReference type="GO" id="GO:0070013">
    <property type="term" value="C:intracellular organelle lumen"/>
    <property type="evidence" value="ECO:0007669"/>
    <property type="project" value="UniProtKB-ARBA"/>
</dbReference>
<dbReference type="Proteomes" id="UP000034883">
    <property type="component" value="Chromosome"/>
</dbReference>
<evidence type="ECO:0000313" key="11">
    <source>
        <dbReference type="EMBL" id="AKF04985.1"/>
    </source>
</evidence>
<dbReference type="FunFam" id="3.30.420.40:FF:000020">
    <property type="entry name" value="Chaperone protein HscA homolog"/>
    <property type="match status" value="1"/>
</dbReference>
<dbReference type="InterPro" id="IPR013126">
    <property type="entry name" value="Hsp_70_fam"/>
</dbReference>
<dbReference type="InterPro" id="IPR018181">
    <property type="entry name" value="Heat_shock_70_CS"/>
</dbReference>
<dbReference type="CDD" id="cd10234">
    <property type="entry name" value="ASKHA_NBD_HSP70_DnaK-like"/>
    <property type="match status" value="1"/>
</dbReference>
<dbReference type="PROSITE" id="PS00329">
    <property type="entry name" value="HSP70_2"/>
    <property type="match status" value="1"/>
</dbReference>
<dbReference type="Pfam" id="PF00012">
    <property type="entry name" value="HSP70"/>
    <property type="match status" value="1"/>
</dbReference>
<evidence type="ECO:0000256" key="10">
    <source>
        <dbReference type="SAM" id="Coils"/>
    </source>
</evidence>
<keyword evidence="4 8" id="KW-0547">Nucleotide-binding</keyword>
<keyword evidence="6 8" id="KW-0346">Stress response</keyword>
<evidence type="ECO:0000256" key="6">
    <source>
        <dbReference type="ARBA" id="ARBA00023016"/>
    </source>
</evidence>
<dbReference type="SUPFAM" id="SSF100920">
    <property type="entry name" value="Heat shock protein 70kD (HSP70), peptide-binding domain"/>
    <property type="match status" value="1"/>
</dbReference>
<keyword evidence="7 8" id="KW-0143">Chaperone</keyword>
<comment type="function">
    <text evidence="8">Acts as a chaperone.</text>
</comment>
<name>A0A0F6YGR0_9BACT</name>
<dbReference type="InterPro" id="IPR029048">
    <property type="entry name" value="HSP70_C_sf"/>
</dbReference>
<dbReference type="RefSeq" id="WP_053232271.1">
    <property type="nucleotide sequence ID" value="NZ_CP011125.1"/>
</dbReference>
<keyword evidence="3 8" id="KW-0597">Phosphoprotein</keyword>
<dbReference type="SUPFAM" id="SSF100934">
    <property type="entry name" value="Heat shock protein 70kD (HSP70), C-terminal subdomain"/>
    <property type="match status" value="1"/>
</dbReference>
<keyword evidence="12" id="KW-1185">Reference proteome</keyword>
<dbReference type="Gene3D" id="1.20.1270.10">
    <property type="match status" value="1"/>
</dbReference>
<gene>
    <name evidence="8" type="primary">dnaK</name>
    <name evidence="11" type="ORF">DB32_002134</name>
</gene>
<organism evidence="11 12">
    <name type="scientific">Sandaracinus amylolyticus</name>
    <dbReference type="NCBI Taxonomy" id="927083"/>
    <lineage>
        <taxon>Bacteria</taxon>
        <taxon>Pseudomonadati</taxon>
        <taxon>Myxococcota</taxon>
        <taxon>Polyangia</taxon>
        <taxon>Polyangiales</taxon>
        <taxon>Sandaracinaceae</taxon>
        <taxon>Sandaracinus</taxon>
    </lineage>
</organism>
<dbReference type="GO" id="GO:0005524">
    <property type="term" value="F:ATP binding"/>
    <property type="evidence" value="ECO:0007669"/>
    <property type="project" value="UniProtKB-UniRule"/>
</dbReference>
<evidence type="ECO:0000256" key="7">
    <source>
        <dbReference type="ARBA" id="ARBA00023186"/>
    </source>
</evidence>
<comment type="induction">
    <text evidence="8">By stress conditions e.g. heat shock.</text>
</comment>
<feature type="coiled-coil region" evidence="10">
    <location>
        <begin position="248"/>
        <end position="275"/>
    </location>
</feature>
<reference evidence="11 12" key="1">
    <citation type="submission" date="2015-03" db="EMBL/GenBank/DDBJ databases">
        <title>Genome assembly of Sandaracinus amylolyticus DSM 53668.</title>
        <authorList>
            <person name="Sharma G."/>
            <person name="Subramanian S."/>
        </authorList>
    </citation>
    <scope>NUCLEOTIDE SEQUENCE [LARGE SCALE GENOMIC DNA]</scope>
    <source>
        <strain evidence="11 12">DSM 53668</strain>
    </source>
</reference>
<evidence type="ECO:0000256" key="4">
    <source>
        <dbReference type="ARBA" id="ARBA00022741"/>
    </source>
</evidence>
<dbReference type="FunFam" id="2.60.34.10:FF:000012">
    <property type="entry name" value="Heat shock 70 kDa protein"/>
    <property type="match status" value="1"/>
</dbReference>
<feature type="modified residue" description="Phosphothreonine; by autocatalysis" evidence="8">
    <location>
        <position position="198"/>
    </location>
</feature>
<dbReference type="KEGG" id="samy:DB32_002134"/>
<dbReference type="GO" id="GO:0051082">
    <property type="term" value="F:unfolded protein binding"/>
    <property type="evidence" value="ECO:0007669"/>
    <property type="project" value="InterPro"/>
</dbReference>